<dbReference type="PANTHER" id="PTHR36181">
    <property type="entry name" value="INTRON-ENCODED ENDONUCLEASE AI3-RELATED"/>
    <property type="match status" value="1"/>
</dbReference>
<sequence length="410" mass="47316">VVRWLYSTNAKDIGTLYLIFAVFAAMIGTAFSVLIRMELAAPGVQYLNGDHQLYNIITAHAFVMIFFMVMPAMVGGFGKIKIGEYSIQRSFNKINRSKKEKIITSIINAKEKIQDLRRGGPYLAGLIEGDGTFAIKNPTNQSTHYNPHILVVFKIADLELANFLCKFTGCGKVEVKKNRNYVLWKITKILDVYIIVSVINGYMRTPKHETLIRYLTWYNNYSIDSTDYSMNLPKLVILPIDISNLSSNSWLSGFVDADGHFSISITKRRNGKIRIISRFSLEQRLNYHRDTNLQEKTSYSSIMISIAELLNGSLYTRSRTVKNKTYYSYIVICFNKNSKEQVIHYFEKYPLWSSKYLDYIDWKISVQANQDTISNEQVSLLRKDFNSTRTTFTWKHLSNFNNARTRLIGE</sequence>
<dbReference type="Pfam" id="PF00115">
    <property type="entry name" value="COX1"/>
    <property type="match status" value="1"/>
</dbReference>
<geneLocation type="mitochondrion" evidence="9"/>
<proteinExistence type="inferred from homology"/>
<evidence type="ECO:0000256" key="2">
    <source>
        <dbReference type="ARBA" id="ARBA00009332"/>
    </source>
</evidence>
<evidence type="ECO:0000256" key="5">
    <source>
        <dbReference type="ARBA" id="ARBA00022801"/>
    </source>
</evidence>
<dbReference type="EMBL" id="LT558140">
    <property type="protein sequence ID" value="SAM86528.1"/>
    <property type="molecule type" value="Genomic_DNA"/>
</dbReference>
<dbReference type="Gene3D" id="3.10.28.10">
    <property type="entry name" value="Homing endonucleases"/>
    <property type="match status" value="2"/>
</dbReference>
<dbReference type="InterPro" id="IPR004860">
    <property type="entry name" value="LAGLIDADG_dom"/>
</dbReference>
<dbReference type="GO" id="GO:0004519">
    <property type="term" value="F:endonuclease activity"/>
    <property type="evidence" value="ECO:0007669"/>
    <property type="project" value="UniProtKB-KW"/>
</dbReference>
<dbReference type="AlphaFoldDB" id="A0A1K0HMR6"/>
<evidence type="ECO:0000259" key="8">
    <source>
        <dbReference type="PROSITE" id="PS50855"/>
    </source>
</evidence>
<dbReference type="InterPro" id="IPR036927">
    <property type="entry name" value="Cyt_c_oxase-like_su1_sf"/>
</dbReference>
<dbReference type="PANTHER" id="PTHR36181:SF6">
    <property type="entry name" value="INTRON-ENCODED LAGLIDADG ENDONUCLEASE FAMILY PROTEIN"/>
    <property type="match status" value="1"/>
</dbReference>
<dbReference type="GO" id="GO:0016787">
    <property type="term" value="F:hydrolase activity"/>
    <property type="evidence" value="ECO:0007669"/>
    <property type="project" value="UniProtKB-KW"/>
</dbReference>
<dbReference type="InterPro" id="IPR027434">
    <property type="entry name" value="Homing_endonucl"/>
</dbReference>
<dbReference type="PROSITE" id="PS50855">
    <property type="entry name" value="COX1"/>
    <property type="match status" value="1"/>
</dbReference>
<reference evidence="10" key="1">
    <citation type="submission" date="2016-04" db="EMBL/GenBank/DDBJ databases">
        <authorList>
            <person name="Guldener U."/>
            <person name="Guldener U."/>
        </authorList>
    </citation>
    <scope>NUCLEOTIDE SEQUENCE [LARGE SCALE GENOMIC DNA]</scope>
    <source>
        <strain evidence="10">UB2112</strain>
    </source>
</reference>
<dbReference type="GO" id="GO:0009060">
    <property type="term" value="P:aerobic respiration"/>
    <property type="evidence" value="ECO:0007669"/>
    <property type="project" value="InterPro"/>
</dbReference>
<dbReference type="SUPFAM" id="SSF55608">
    <property type="entry name" value="Homing endonucleases"/>
    <property type="match status" value="2"/>
</dbReference>
<comment type="function">
    <text evidence="1">Mitochondrial DNA endonuclease involved in intron homing.</text>
</comment>
<evidence type="ECO:0000313" key="9">
    <source>
        <dbReference type="EMBL" id="SAM86528.1"/>
    </source>
</evidence>
<evidence type="ECO:0000256" key="6">
    <source>
        <dbReference type="ARBA" id="ARBA00022886"/>
    </source>
</evidence>
<evidence type="ECO:0000256" key="4">
    <source>
        <dbReference type="ARBA" id="ARBA00022759"/>
    </source>
</evidence>
<dbReference type="GO" id="GO:0004129">
    <property type="term" value="F:cytochrome-c oxidase activity"/>
    <property type="evidence" value="ECO:0007669"/>
    <property type="project" value="InterPro"/>
</dbReference>
<feature type="transmembrane region" description="Helical" evidence="7">
    <location>
        <begin position="56"/>
        <end position="78"/>
    </location>
</feature>
<keyword evidence="4 9" id="KW-0255">Endonuclease</keyword>
<keyword evidence="7" id="KW-0812">Transmembrane</keyword>
<feature type="transmembrane region" description="Helical" evidence="7">
    <location>
        <begin position="15"/>
        <end position="35"/>
    </location>
</feature>
<dbReference type="Proteomes" id="UP000179920">
    <property type="component" value="Mitochondrion MITO"/>
</dbReference>
<dbReference type="InterPro" id="IPR023616">
    <property type="entry name" value="Cyt_c_oxase-like_su1_dom"/>
</dbReference>
<evidence type="ECO:0000256" key="1">
    <source>
        <dbReference type="ARBA" id="ARBA00002670"/>
    </source>
</evidence>
<feature type="domain" description="Cytochrome oxidase subunit I profile" evidence="8">
    <location>
        <begin position="1"/>
        <end position="95"/>
    </location>
</feature>
<dbReference type="GO" id="GO:0005739">
    <property type="term" value="C:mitochondrion"/>
    <property type="evidence" value="ECO:0007669"/>
    <property type="project" value="UniProtKB-ARBA"/>
</dbReference>
<feature type="non-terminal residue" evidence="9">
    <location>
        <position position="1"/>
    </location>
</feature>
<comment type="similarity">
    <text evidence="2">In the C-terminal section; belongs to the LAGLIDADG endonuclease family.</text>
</comment>
<dbReference type="InterPro" id="IPR051289">
    <property type="entry name" value="LAGLIDADG_Endonuclease"/>
</dbReference>
<gene>
    <name evidence="9" type="ORF">UBRO_21201</name>
</gene>
<keyword evidence="7" id="KW-0472">Membrane</keyword>
<dbReference type="SUPFAM" id="SSF81442">
    <property type="entry name" value="Cytochrome c oxidase subunit I-like"/>
    <property type="match status" value="1"/>
</dbReference>
<dbReference type="PRINTS" id="PR01165">
    <property type="entry name" value="CYCOXIDASEI"/>
</dbReference>
<protein>
    <submittedName>
        <fullName evidence="9">Intron-encoded LAGLIDADG endonuclease</fullName>
    </submittedName>
</protein>
<dbReference type="GO" id="GO:0020037">
    <property type="term" value="F:heme binding"/>
    <property type="evidence" value="ECO:0007669"/>
    <property type="project" value="InterPro"/>
</dbReference>
<name>A0A1K0HMR6_9BASI</name>
<dbReference type="FunFam" id="3.10.28.10:FF:000007">
    <property type="entry name" value="Intron-encoded DNA endonuclease aI3"/>
    <property type="match status" value="1"/>
</dbReference>
<dbReference type="InterPro" id="IPR000883">
    <property type="entry name" value="Cyt_C_Oxase_1"/>
</dbReference>
<keyword evidence="7" id="KW-1133">Transmembrane helix</keyword>
<evidence type="ECO:0000256" key="3">
    <source>
        <dbReference type="ARBA" id="ARBA00022722"/>
    </source>
</evidence>
<organism evidence="9 10">
    <name type="scientific">Ustilago bromivora</name>
    <dbReference type="NCBI Taxonomy" id="307758"/>
    <lineage>
        <taxon>Eukaryota</taxon>
        <taxon>Fungi</taxon>
        <taxon>Dikarya</taxon>
        <taxon>Basidiomycota</taxon>
        <taxon>Ustilaginomycotina</taxon>
        <taxon>Ustilaginomycetes</taxon>
        <taxon>Ustilaginales</taxon>
        <taxon>Ustilaginaceae</taxon>
        <taxon>Ustilago</taxon>
    </lineage>
</organism>
<accession>A0A1K0HMR6</accession>
<keyword evidence="3" id="KW-0540">Nuclease</keyword>
<dbReference type="GO" id="GO:0006314">
    <property type="term" value="P:intron homing"/>
    <property type="evidence" value="ECO:0007669"/>
    <property type="project" value="UniProtKB-KW"/>
</dbReference>
<dbReference type="GO" id="GO:0016020">
    <property type="term" value="C:membrane"/>
    <property type="evidence" value="ECO:0007669"/>
    <property type="project" value="InterPro"/>
</dbReference>
<dbReference type="Pfam" id="PF00961">
    <property type="entry name" value="LAGLIDADG_1"/>
    <property type="match status" value="2"/>
</dbReference>
<keyword evidence="6" id="KW-0404">Intron homing</keyword>
<evidence type="ECO:0000313" key="10">
    <source>
        <dbReference type="Proteomes" id="UP000179920"/>
    </source>
</evidence>
<dbReference type="Gene3D" id="1.20.210.10">
    <property type="entry name" value="Cytochrome c oxidase-like, subunit I domain"/>
    <property type="match status" value="1"/>
</dbReference>
<keyword evidence="5" id="KW-0378">Hydrolase</keyword>
<evidence type="ECO:0000256" key="7">
    <source>
        <dbReference type="SAM" id="Phobius"/>
    </source>
</evidence>